<protein>
    <submittedName>
        <fullName evidence="2">Uncharacterized protein</fullName>
    </submittedName>
</protein>
<feature type="transmembrane region" description="Helical" evidence="1">
    <location>
        <begin position="12"/>
        <end position="30"/>
    </location>
</feature>
<dbReference type="EMBL" id="BK015046">
    <property type="protein sequence ID" value="DAD88700.1"/>
    <property type="molecule type" value="Genomic_DNA"/>
</dbReference>
<keyword evidence="1" id="KW-0812">Transmembrane</keyword>
<evidence type="ECO:0000313" key="2">
    <source>
        <dbReference type="EMBL" id="DAD88700.1"/>
    </source>
</evidence>
<accession>A0A8S5N2Q7</accession>
<sequence>MIAQWQFSHIYNITYLNTSLVLFGSVWYYLGQFLT</sequence>
<keyword evidence="1" id="KW-1133">Transmembrane helix</keyword>
<reference evidence="2" key="1">
    <citation type="journal article" date="2021" name="Proc. Natl. Acad. Sci. U.S.A.">
        <title>A Catalog of Tens of Thousands of Viruses from Human Metagenomes Reveals Hidden Associations with Chronic Diseases.</title>
        <authorList>
            <person name="Tisza M.J."/>
            <person name="Buck C.B."/>
        </authorList>
    </citation>
    <scope>NUCLEOTIDE SEQUENCE</scope>
    <source>
        <strain evidence="2">Ctikv1</strain>
    </source>
</reference>
<keyword evidence="1" id="KW-0472">Membrane</keyword>
<name>A0A8S5N2Q7_9CAUD</name>
<evidence type="ECO:0000256" key="1">
    <source>
        <dbReference type="SAM" id="Phobius"/>
    </source>
</evidence>
<organism evidence="2">
    <name type="scientific">Caudovirales sp. ctikv1</name>
    <dbReference type="NCBI Taxonomy" id="2826781"/>
    <lineage>
        <taxon>Viruses</taxon>
        <taxon>Duplodnaviria</taxon>
        <taxon>Heunggongvirae</taxon>
        <taxon>Uroviricota</taxon>
        <taxon>Caudoviricetes</taxon>
    </lineage>
</organism>
<proteinExistence type="predicted"/>